<protein>
    <recommendedName>
        <fullName evidence="3">ATP phosphoribosyltransferase</fullName>
        <ecNumber evidence="3">2.4.2.17</ecNumber>
    </recommendedName>
</protein>
<dbReference type="Gene3D" id="3.40.190.10">
    <property type="entry name" value="Periplasmic binding protein-like II"/>
    <property type="match status" value="2"/>
</dbReference>
<dbReference type="GO" id="GO:0003879">
    <property type="term" value="F:ATP phosphoribosyltransferase activity"/>
    <property type="evidence" value="ECO:0007669"/>
    <property type="project" value="UniProtKB-EC"/>
</dbReference>
<keyword evidence="6" id="KW-0808">Transferase</keyword>
<dbReference type="HAMAP" id="MF_00079">
    <property type="entry name" value="HisG_Long"/>
    <property type="match status" value="1"/>
</dbReference>
<dbReference type="GO" id="GO:0000287">
    <property type="term" value="F:magnesium ion binding"/>
    <property type="evidence" value="ECO:0007669"/>
    <property type="project" value="InterPro"/>
</dbReference>
<proteinExistence type="inferred from homology"/>
<evidence type="ECO:0000256" key="6">
    <source>
        <dbReference type="ARBA" id="ARBA00022679"/>
    </source>
</evidence>
<evidence type="ECO:0000259" key="9">
    <source>
        <dbReference type="Pfam" id="PF08029"/>
    </source>
</evidence>
<dbReference type="EC" id="2.4.2.17" evidence="3"/>
<evidence type="ECO:0000256" key="7">
    <source>
        <dbReference type="ARBA" id="ARBA00023102"/>
    </source>
</evidence>
<dbReference type="Pfam" id="PF08029">
    <property type="entry name" value="HisG_C"/>
    <property type="match status" value="1"/>
</dbReference>
<dbReference type="UniPathway" id="UPA00031">
    <property type="reaction ID" value="UER00006"/>
</dbReference>
<comment type="catalytic activity">
    <reaction evidence="1">
        <text>1-(5-phospho-beta-D-ribosyl)-ATP + diphosphate = 5-phospho-alpha-D-ribose 1-diphosphate + ATP</text>
        <dbReference type="Rhea" id="RHEA:18473"/>
        <dbReference type="ChEBI" id="CHEBI:30616"/>
        <dbReference type="ChEBI" id="CHEBI:33019"/>
        <dbReference type="ChEBI" id="CHEBI:58017"/>
        <dbReference type="ChEBI" id="CHEBI:73183"/>
        <dbReference type="EC" id="2.4.2.17"/>
    </reaction>
</comment>
<evidence type="ECO:0000256" key="1">
    <source>
        <dbReference type="ARBA" id="ARBA00000915"/>
    </source>
</evidence>
<accession>A0A381S792</accession>
<keyword evidence="7" id="KW-0368">Histidine biosynthesis</keyword>
<dbReference type="InterPro" id="IPR011322">
    <property type="entry name" value="N-reg_PII-like_a/b"/>
</dbReference>
<feature type="domain" description="ATP phosphoribosyltransferase catalytic" evidence="8">
    <location>
        <begin position="59"/>
        <end position="223"/>
    </location>
</feature>
<name>A0A381S792_9ZZZZ</name>
<keyword evidence="5" id="KW-0328">Glycosyltransferase</keyword>
<dbReference type="InterPro" id="IPR018198">
    <property type="entry name" value="ATP_PRibTrfase_CS"/>
</dbReference>
<evidence type="ECO:0000313" key="10">
    <source>
        <dbReference type="EMBL" id="SUZ99178.1"/>
    </source>
</evidence>
<dbReference type="NCBIfam" id="TIGR03455">
    <property type="entry name" value="HisG_C-term"/>
    <property type="match status" value="1"/>
</dbReference>
<dbReference type="AlphaFoldDB" id="A0A381S792"/>
<reference evidence="10" key="1">
    <citation type="submission" date="2018-05" db="EMBL/GenBank/DDBJ databases">
        <authorList>
            <person name="Lanie J.A."/>
            <person name="Ng W.-L."/>
            <person name="Kazmierczak K.M."/>
            <person name="Andrzejewski T.M."/>
            <person name="Davidsen T.M."/>
            <person name="Wayne K.J."/>
            <person name="Tettelin H."/>
            <person name="Glass J.I."/>
            <person name="Rusch D."/>
            <person name="Podicherti R."/>
            <person name="Tsui H.-C.T."/>
            <person name="Winkler M.E."/>
        </authorList>
    </citation>
    <scope>NUCLEOTIDE SEQUENCE</scope>
</reference>
<dbReference type="InterPro" id="IPR020621">
    <property type="entry name" value="ATP-PRT_HisG_long"/>
</dbReference>
<dbReference type="InterPro" id="IPR015867">
    <property type="entry name" value="N-reg_PII/ATP_PRibTrfase_C"/>
</dbReference>
<gene>
    <name evidence="10" type="ORF">METZ01_LOCUS52032</name>
</gene>
<evidence type="ECO:0000259" key="8">
    <source>
        <dbReference type="Pfam" id="PF01634"/>
    </source>
</evidence>
<dbReference type="GO" id="GO:0000105">
    <property type="term" value="P:L-histidine biosynthetic process"/>
    <property type="evidence" value="ECO:0007669"/>
    <property type="project" value="UniProtKB-UniPathway"/>
</dbReference>
<dbReference type="PANTHER" id="PTHR21403">
    <property type="entry name" value="ATP PHOSPHORIBOSYLTRANSFERASE ATP-PRTASE"/>
    <property type="match status" value="1"/>
</dbReference>
<dbReference type="InterPro" id="IPR013115">
    <property type="entry name" value="HisG_C"/>
</dbReference>
<comment type="pathway">
    <text evidence="2">Amino-acid biosynthesis; L-histidine biosynthesis; L-histidine from 5-phospho-alpha-D-ribose 1-diphosphate: step 1/9.</text>
</comment>
<evidence type="ECO:0000256" key="5">
    <source>
        <dbReference type="ARBA" id="ARBA00022676"/>
    </source>
</evidence>
<feature type="domain" description="Histidine biosynthesis HisG C-terminal" evidence="9">
    <location>
        <begin position="241"/>
        <end position="317"/>
    </location>
</feature>
<evidence type="ECO:0000256" key="2">
    <source>
        <dbReference type="ARBA" id="ARBA00004667"/>
    </source>
</evidence>
<dbReference type="EMBL" id="UINC01002676">
    <property type="protein sequence ID" value="SUZ99178.1"/>
    <property type="molecule type" value="Genomic_DNA"/>
</dbReference>
<organism evidence="10">
    <name type="scientific">marine metagenome</name>
    <dbReference type="NCBI Taxonomy" id="408172"/>
    <lineage>
        <taxon>unclassified sequences</taxon>
        <taxon>metagenomes</taxon>
        <taxon>ecological metagenomes</taxon>
    </lineage>
</organism>
<dbReference type="SUPFAM" id="SSF54913">
    <property type="entry name" value="GlnB-like"/>
    <property type="match status" value="1"/>
</dbReference>
<dbReference type="InterPro" id="IPR013820">
    <property type="entry name" value="ATP_PRibTrfase_cat"/>
</dbReference>
<dbReference type="Gene3D" id="3.30.70.120">
    <property type="match status" value="1"/>
</dbReference>
<sequence length="334" mass="36355">MVTLGAEGVLKIAIPSDGALYEPTLLFLDACGLRVNQENRRRYTASIPFLEGISVIFQRSADITDKIEEGSADLGILGHDRYLELRKEDGLSKVVMNNLGFGACSLALGIPDSWIDVSSIADLADLATEFHNKGESLRIATKSPRLVEGFLLSNGISHFSLVQSSGTLEVAPAMGFADIIADITSSGTTMRENHLKTIQGGTIIESEACLIGNKSSITEDSQKLVLANRFTEIIQAHMNSEEYFLVTANIQSKGADELSRDILKRSVVEGLVGPTISKVYSRDSLDWYAVTIVVDRNKLMDSVRNLREMGAASMTVTKPNYVFESESDNSGRLI</sequence>
<dbReference type="PROSITE" id="PS01316">
    <property type="entry name" value="ATP_P_PHORIBOSYLTR"/>
    <property type="match status" value="1"/>
</dbReference>
<dbReference type="GO" id="GO:0005737">
    <property type="term" value="C:cytoplasm"/>
    <property type="evidence" value="ECO:0007669"/>
    <property type="project" value="InterPro"/>
</dbReference>
<dbReference type="PANTHER" id="PTHR21403:SF8">
    <property type="entry name" value="ATP PHOSPHORIBOSYLTRANSFERASE"/>
    <property type="match status" value="1"/>
</dbReference>
<dbReference type="SUPFAM" id="SSF53850">
    <property type="entry name" value="Periplasmic binding protein-like II"/>
    <property type="match status" value="1"/>
</dbReference>
<dbReference type="Pfam" id="PF01634">
    <property type="entry name" value="HisG"/>
    <property type="match status" value="1"/>
</dbReference>
<dbReference type="NCBIfam" id="TIGR00070">
    <property type="entry name" value="hisG"/>
    <property type="match status" value="1"/>
</dbReference>
<evidence type="ECO:0000256" key="4">
    <source>
        <dbReference type="ARBA" id="ARBA00022605"/>
    </source>
</evidence>
<keyword evidence="4" id="KW-0028">Amino-acid biosynthesis</keyword>
<dbReference type="InterPro" id="IPR001348">
    <property type="entry name" value="ATP_PRibTrfase_HisG"/>
</dbReference>
<evidence type="ECO:0000256" key="3">
    <source>
        <dbReference type="ARBA" id="ARBA00011946"/>
    </source>
</evidence>